<evidence type="ECO:0000256" key="1">
    <source>
        <dbReference type="SAM" id="Coils"/>
    </source>
</evidence>
<accession>A0A6N8IDS7</accession>
<protein>
    <submittedName>
        <fullName evidence="3">Uncharacterized protein</fullName>
    </submittedName>
</protein>
<reference evidence="3 4" key="1">
    <citation type="submission" date="2019-11" db="EMBL/GenBank/DDBJ databases">
        <title>Whole genome shotgun sequencing (WGS) data from Adlercreutzia equolifaciens ResAG-91, Eggerthella lenta MRI-F36, MRI-F37, MRI-F40, ResAG-49, ResAG-88, ResAG-121, ResAG-145, and Gordonibacter sp. ResAG-5, ResAG-26, ResAG-43, ResAG-50, ResAG-59.</title>
        <authorList>
            <person name="Stoll D.A."/>
            <person name="Danylec N."/>
            <person name="Franz C.M.A.P."/>
            <person name="Huch M."/>
        </authorList>
    </citation>
    <scope>NUCLEOTIDE SEQUENCE [LARGE SCALE GENOMIC DNA]</scope>
    <source>
        <strain evidence="3 4">ResAG-59</strain>
    </source>
</reference>
<sequence length="280" mass="31067">MAITVLEALRIPQSWSNNAKQLSLNNVLAELVESPLELGDVTVENAFVSFFDALYSEGFRHRYSEVFGVLSNVGAPLSEATATASGYYLEDNCVIQMNLDALTPVVEARCTGEARRGFEKLRDHTFLEIGRLSYNARINDIQDKRFALTLEDINLAQERLDKSNKKLEAAEHRIESAQRENVTILGIFAAIVIAFTAGMGFTASVLQNIDAVSIYRLVFVIMLMGLMLFNLLYALFRFVHRVTKPEDDPGAILPARTYVGINIAGALMLLAVCVARHYGI</sequence>
<keyword evidence="4" id="KW-1185">Reference proteome</keyword>
<evidence type="ECO:0000256" key="2">
    <source>
        <dbReference type="SAM" id="Phobius"/>
    </source>
</evidence>
<keyword evidence="2" id="KW-0472">Membrane</keyword>
<keyword evidence="2" id="KW-0812">Transmembrane</keyword>
<feature type="transmembrane region" description="Helical" evidence="2">
    <location>
        <begin position="214"/>
        <end position="236"/>
    </location>
</feature>
<proteinExistence type="predicted"/>
<dbReference type="Proteomes" id="UP000468327">
    <property type="component" value="Unassembled WGS sequence"/>
</dbReference>
<feature type="transmembrane region" description="Helical" evidence="2">
    <location>
        <begin position="182"/>
        <end position="202"/>
    </location>
</feature>
<name>A0A6N8IDS7_9ACTN</name>
<comment type="caution">
    <text evidence="3">The sequence shown here is derived from an EMBL/GenBank/DDBJ whole genome shotgun (WGS) entry which is preliminary data.</text>
</comment>
<dbReference type="AlphaFoldDB" id="A0A6N8IDS7"/>
<evidence type="ECO:0000313" key="3">
    <source>
        <dbReference type="EMBL" id="MVN13927.1"/>
    </source>
</evidence>
<gene>
    <name evidence="3" type="ORF">GO738_00920</name>
</gene>
<keyword evidence="2" id="KW-1133">Transmembrane helix</keyword>
<evidence type="ECO:0000313" key="4">
    <source>
        <dbReference type="Proteomes" id="UP000468327"/>
    </source>
</evidence>
<dbReference type="EMBL" id="WPOC01000001">
    <property type="protein sequence ID" value="MVN13927.1"/>
    <property type="molecule type" value="Genomic_DNA"/>
</dbReference>
<keyword evidence="1" id="KW-0175">Coiled coil</keyword>
<feature type="transmembrane region" description="Helical" evidence="2">
    <location>
        <begin position="257"/>
        <end position="278"/>
    </location>
</feature>
<dbReference type="RefSeq" id="WP_157005452.1">
    <property type="nucleotide sequence ID" value="NZ_DBEZYS010000068.1"/>
</dbReference>
<feature type="coiled-coil region" evidence="1">
    <location>
        <begin position="150"/>
        <end position="180"/>
    </location>
</feature>
<organism evidence="3 4">
    <name type="scientific">Gordonibacter urolithinfaciens</name>
    <dbReference type="NCBI Taxonomy" id="1335613"/>
    <lineage>
        <taxon>Bacteria</taxon>
        <taxon>Bacillati</taxon>
        <taxon>Actinomycetota</taxon>
        <taxon>Coriobacteriia</taxon>
        <taxon>Eggerthellales</taxon>
        <taxon>Eggerthellaceae</taxon>
        <taxon>Gordonibacter</taxon>
    </lineage>
</organism>